<feature type="transmembrane region" description="Helical" evidence="5">
    <location>
        <begin position="370"/>
        <end position="389"/>
    </location>
</feature>
<dbReference type="Pfam" id="PF07690">
    <property type="entry name" value="MFS_1"/>
    <property type="match status" value="1"/>
</dbReference>
<evidence type="ECO:0000259" key="6">
    <source>
        <dbReference type="PROSITE" id="PS50850"/>
    </source>
</evidence>
<feature type="transmembrane region" description="Helical" evidence="5">
    <location>
        <begin position="334"/>
        <end position="358"/>
    </location>
</feature>
<keyword evidence="8" id="KW-1185">Reference proteome</keyword>
<dbReference type="PROSITE" id="PS50850">
    <property type="entry name" value="MFS"/>
    <property type="match status" value="1"/>
</dbReference>
<gene>
    <name evidence="7" type="primary">uhpC</name>
    <name evidence="7" type="ORF">H8A87_11895</name>
</gene>
<dbReference type="PANTHER" id="PTHR43826">
    <property type="entry name" value="GLUCOSE-6-PHOSPHATE EXCHANGER SLC37A4"/>
    <property type="match status" value="1"/>
</dbReference>
<dbReference type="PIRSF" id="PIRSF002808">
    <property type="entry name" value="Hexose_phosphate_transp"/>
    <property type="match status" value="1"/>
</dbReference>
<dbReference type="InterPro" id="IPR036259">
    <property type="entry name" value="MFS_trans_sf"/>
</dbReference>
<dbReference type="PANTHER" id="PTHR43826:SF3">
    <property type="entry name" value="GLUCOSE-6-PHOSPHATE EXCHANGER SLC37A4"/>
    <property type="match status" value="1"/>
</dbReference>
<dbReference type="Gene3D" id="1.20.1250.20">
    <property type="entry name" value="MFS general substrate transporter like domains"/>
    <property type="match status" value="2"/>
</dbReference>
<sequence length="431" mass="48690">MQSNSNEQISQNYRYWRSHLLISMIVGYAAFQLTRKSLNVAMPEMQVELMLDKDDIGWIASLFYLAYGCSKFVSGIFHDHTGYRWFMGAGLLITGILNIIFTFGSSLTALLIVWTLNGFFQGWGWPPCARLLTHWYSRNERGFWWGCWNISINISGILLTLLSVFLTTTYSWRAALLLPGLISIILGIWLCQRLLGIPQEHNLPSIGNWRQDPMELRQEQLSPPMPMMKILQETILFNRTIWLLGCSYILVYFIRVAIHDWGNLWLSEKHGANLLNSNVTLSLFELGGLLGALCSGWGSDLLFRSQRAPIILLFSLGLFFSVTALWLIPFNNYVLLSICIFSIGFFVFGPQMLIGLAATEYCHKKAAGTVTGYLGLYAYFGAAIAGWPLSQIIDNYDWTGMFALLTLAAAVMGLLLMPILMSDISKYSKTP</sequence>
<reference evidence="7 8" key="1">
    <citation type="submission" date="2020-08" db="EMBL/GenBank/DDBJ databases">
        <title>Description of Xenorhabdus lircayensis sp. nov., the symbiotic bacterium associated with the entomopathogenic nematode Steirnernema unicornum.</title>
        <authorList>
            <person name="Castaneda-Alvarez C."/>
            <person name="Prodan S."/>
            <person name="Zamorano A."/>
            <person name="San-Blas E."/>
            <person name="Aballay E."/>
        </authorList>
    </citation>
    <scope>NUCLEOTIDE SEQUENCE [LARGE SCALE GENOMIC DNA]</scope>
    <source>
        <strain evidence="7 8">VLS</strain>
    </source>
</reference>
<evidence type="ECO:0000313" key="7">
    <source>
        <dbReference type="EMBL" id="MBI6549403.1"/>
    </source>
</evidence>
<keyword evidence="4 5" id="KW-0472">Membrane</keyword>
<dbReference type="InterPro" id="IPR020846">
    <property type="entry name" value="MFS_dom"/>
</dbReference>
<feature type="transmembrane region" description="Helical" evidence="5">
    <location>
        <begin position="83"/>
        <end position="116"/>
    </location>
</feature>
<dbReference type="InterPro" id="IPR051337">
    <property type="entry name" value="OPA_Antiporter"/>
</dbReference>
<organism evidence="7 8">
    <name type="scientific">Xenorhabdus lircayensis</name>
    <dbReference type="NCBI Taxonomy" id="2763499"/>
    <lineage>
        <taxon>Bacteria</taxon>
        <taxon>Pseudomonadati</taxon>
        <taxon>Pseudomonadota</taxon>
        <taxon>Gammaproteobacteria</taxon>
        <taxon>Enterobacterales</taxon>
        <taxon>Morganellaceae</taxon>
        <taxon>Xenorhabdus</taxon>
    </lineage>
</organism>
<feature type="transmembrane region" description="Helical" evidence="5">
    <location>
        <begin position="55"/>
        <end position="77"/>
    </location>
</feature>
<dbReference type="InterPro" id="IPR000849">
    <property type="entry name" value="Sugar_P_transporter"/>
</dbReference>
<feature type="domain" description="Major facilitator superfamily (MFS) profile" evidence="6">
    <location>
        <begin position="20"/>
        <end position="425"/>
    </location>
</feature>
<evidence type="ECO:0000256" key="5">
    <source>
        <dbReference type="SAM" id="Phobius"/>
    </source>
</evidence>
<keyword evidence="7" id="KW-0675">Receptor</keyword>
<feature type="transmembrane region" description="Helical" evidence="5">
    <location>
        <begin position="143"/>
        <end position="166"/>
    </location>
</feature>
<proteinExistence type="predicted"/>
<evidence type="ECO:0000256" key="1">
    <source>
        <dbReference type="ARBA" id="ARBA00004127"/>
    </source>
</evidence>
<feature type="transmembrane region" description="Helical" evidence="5">
    <location>
        <begin position="15"/>
        <end position="34"/>
    </location>
</feature>
<name>A0ABS0U6A0_9GAMM</name>
<dbReference type="InterPro" id="IPR011701">
    <property type="entry name" value="MFS"/>
</dbReference>
<keyword evidence="3 5" id="KW-1133">Transmembrane helix</keyword>
<protein>
    <submittedName>
        <fullName evidence="7">MFS transporter family glucose-6-phosphate receptor UhpC</fullName>
    </submittedName>
</protein>
<feature type="transmembrane region" description="Helical" evidence="5">
    <location>
        <begin position="401"/>
        <end position="421"/>
    </location>
</feature>
<accession>A0ABS0U6A0</accession>
<feature type="transmembrane region" description="Helical" evidence="5">
    <location>
        <begin position="172"/>
        <end position="191"/>
    </location>
</feature>
<evidence type="ECO:0000256" key="4">
    <source>
        <dbReference type="ARBA" id="ARBA00023136"/>
    </source>
</evidence>
<evidence type="ECO:0000256" key="3">
    <source>
        <dbReference type="ARBA" id="ARBA00022989"/>
    </source>
</evidence>
<dbReference type="EMBL" id="JACOII010000040">
    <property type="protein sequence ID" value="MBI6549403.1"/>
    <property type="molecule type" value="Genomic_DNA"/>
</dbReference>
<comment type="caution">
    <text evidence="7">The sequence shown here is derived from an EMBL/GenBank/DDBJ whole genome shotgun (WGS) entry which is preliminary data.</text>
</comment>
<feature type="transmembrane region" description="Helical" evidence="5">
    <location>
        <begin position="310"/>
        <end position="328"/>
    </location>
</feature>
<evidence type="ECO:0000313" key="8">
    <source>
        <dbReference type="Proteomes" id="UP000696184"/>
    </source>
</evidence>
<dbReference type="Proteomes" id="UP000696184">
    <property type="component" value="Unassembled WGS sequence"/>
</dbReference>
<dbReference type="RefSeq" id="WP_198690177.1">
    <property type="nucleotide sequence ID" value="NZ_CAWPUD010000039.1"/>
</dbReference>
<dbReference type="SUPFAM" id="SSF103473">
    <property type="entry name" value="MFS general substrate transporter"/>
    <property type="match status" value="1"/>
</dbReference>
<feature type="transmembrane region" description="Helical" evidence="5">
    <location>
        <begin position="236"/>
        <end position="258"/>
    </location>
</feature>
<keyword evidence="2 5" id="KW-0812">Transmembrane</keyword>
<evidence type="ECO:0000256" key="2">
    <source>
        <dbReference type="ARBA" id="ARBA00022692"/>
    </source>
</evidence>
<comment type="subcellular location">
    <subcellularLocation>
        <location evidence="1">Endomembrane system</location>
        <topology evidence="1">Multi-pass membrane protein</topology>
    </subcellularLocation>
</comment>
<dbReference type="NCBIfam" id="NF008661">
    <property type="entry name" value="PRK11663.1"/>
    <property type="match status" value="1"/>
</dbReference>
<feature type="transmembrane region" description="Helical" evidence="5">
    <location>
        <begin position="278"/>
        <end position="298"/>
    </location>
</feature>